<dbReference type="KEGG" id="bpy:Bphyt_3874"/>
<gene>
    <name evidence="2" type="ordered locus">Bphyt_3874</name>
</gene>
<dbReference type="eggNOG" id="COG1672">
    <property type="taxonomic scope" value="Bacteria"/>
</dbReference>
<dbReference type="Pfam" id="PF13401">
    <property type="entry name" value="AAA_22"/>
    <property type="match status" value="1"/>
</dbReference>
<dbReference type="InterPro" id="IPR003593">
    <property type="entry name" value="AAA+_ATPase"/>
</dbReference>
<dbReference type="Proteomes" id="UP000001739">
    <property type="component" value="Chromosome 1"/>
</dbReference>
<feature type="domain" description="AAA+ ATPase" evidence="1">
    <location>
        <begin position="47"/>
        <end position="224"/>
    </location>
</feature>
<dbReference type="GO" id="GO:0016887">
    <property type="term" value="F:ATP hydrolysis activity"/>
    <property type="evidence" value="ECO:0007669"/>
    <property type="project" value="InterPro"/>
</dbReference>
<dbReference type="SUPFAM" id="SSF52540">
    <property type="entry name" value="P-loop containing nucleoside triphosphate hydrolases"/>
    <property type="match status" value="1"/>
</dbReference>
<dbReference type="STRING" id="398527.Bphyt_3874"/>
<evidence type="ECO:0000313" key="2">
    <source>
        <dbReference type="EMBL" id="ACD18261.1"/>
    </source>
</evidence>
<evidence type="ECO:0000313" key="3">
    <source>
        <dbReference type="Proteomes" id="UP000001739"/>
    </source>
</evidence>
<dbReference type="SMART" id="SM00382">
    <property type="entry name" value="AAA"/>
    <property type="match status" value="1"/>
</dbReference>
<accession>B2T7I0</accession>
<dbReference type="InterPro" id="IPR049945">
    <property type="entry name" value="AAA_22"/>
</dbReference>
<organism evidence="2 3">
    <name type="scientific">Paraburkholderia phytofirmans (strain DSM 17436 / LMG 22146 / PsJN)</name>
    <name type="common">Burkholderia phytofirmans</name>
    <dbReference type="NCBI Taxonomy" id="398527"/>
    <lineage>
        <taxon>Bacteria</taxon>
        <taxon>Pseudomonadati</taxon>
        <taxon>Pseudomonadota</taxon>
        <taxon>Betaproteobacteria</taxon>
        <taxon>Burkholderiales</taxon>
        <taxon>Burkholderiaceae</taxon>
        <taxon>Paraburkholderia</taxon>
    </lineage>
</organism>
<sequence length="351" mass="39217">MSSISFEQALHGSPSEKGEYLKSLRFMHRNLTSVVDEVARHMIPGAGLSLTLVTGPSGVGKSTFAALEAETLLKLYDIEIRENPGVIPVVLNEVDAADGKDINWRLFYKRLSEDLHALSPELTGQNSTGEDLNALRSFRLTFEDALRFRKVRHLILDEAVHFTDSRTDPLLYGNLLKSLANRGGLNLLLVGAYGSEKLVRASGQLARRISVIRFDRYHDNQDDFDAFTQFIKAFEPHIPLPFKVDLKKYIERLFYAHLGMPGYAAKALIEAVTRCAAEGSTSWEDRYIWNALPTEAEHDTVGAETLEGEKNVKPYLSSEYPIAYPSEAEMLARLAARNMQSGGNSLRGLRQ</sequence>
<dbReference type="InterPro" id="IPR027417">
    <property type="entry name" value="P-loop_NTPase"/>
</dbReference>
<name>B2T7I0_PARPJ</name>
<evidence type="ECO:0000259" key="1">
    <source>
        <dbReference type="SMART" id="SM00382"/>
    </source>
</evidence>
<dbReference type="Gene3D" id="3.40.50.300">
    <property type="entry name" value="P-loop containing nucleotide triphosphate hydrolases"/>
    <property type="match status" value="1"/>
</dbReference>
<proteinExistence type="predicted"/>
<protein>
    <submittedName>
        <fullName evidence="2">AAA ATPase</fullName>
    </submittedName>
</protein>
<dbReference type="AlphaFoldDB" id="B2T7I0"/>
<dbReference type="RefSeq" id="WP_012434781.1">
    <property type="nucleotide sequence ID" value="NC_010681.1"/>
</dbReference>
<reference evidence="2 3" key="1">
    <citation type="journal article" date="2011" name="J. Bacteriol.">
        <title>Complete genome sequence of the plant growth-promoting endophyte Burkholderia phytofirmans strain PsJN.</title>
        <authorList>
            <person name="Weilharter A."/>
            <person name="Mitter B."/>
            <person name="Shin M.V."/>
            <person name="Chain P.S."/>
            <person name="Nowak J."/>
            <person name="Sessitsch A."/>
        </authorList>
    </citation>
    <scope>NUCLEOTIDE SEQUENCE [LARGE SCALE GENOMIC DNA]</scope>
    <source>
        <strain evidence="3">DSM 17436 / LMG 22146 / PsJN</strain>
    </source>
</reference>
<dbReference type="EMBL" id="CP001052">
    <property type="protein sequence ID" value="ACD18261.1"/>
    <property type="molecule type" value="Genomic_DNA"/>
</dbReference>
<dbReference type="HOGENOM" id="CLU_043810_0_0_4"/>
<dbReference type="OrthoDB" id="9086539at2"/>